<accession>A0A654EUN5</accession>
<dbReference type="ExpressionAtlas" id="A0A5S9WYH4">
    <property type="expression patterns" value="baseline and differential"/>
</dbReference>
<evidence type="ECO:0000313" key="2">
    <source>
        <dbReference type="EMBL" id="CAA0363190.1"/>
    </source>
</evidence>
<proteinExistence type="predicted"/>
<evidence type="ECO:0000256" key="1">
    <source>
        <dbReference type="SAM" id="SignalP"/>
    </source>
</evidence>
<name>A0A5S9WYH4_ARATH</name>
<reference evidence="2 5" key="1">
    <citation type="submission" date="2019-12" db="EMBL/GenBank/DDBJ databases">
        <authorList>
            <person name="Jiao W.-B."/>
            <person name="Schneeberger K."/>
        </authorList>
    </citation>
    <scope>NUCLEOTIDE SEQUENCE [LARGE SCALE GENOMIC DNA]</scope>
    <source>
        <strain evidence="4">cv. An-1</strain>
        <strain evidence="5">cv. C24</strain>
    </source>
</reference>
<feature type="signal peptide" evidence="1">
    <location>
        <begin position="1"/>
        <end position="19"/>
    </location>
</feature>
<dbReference type="Proteomes" id="UP000426265">
    <property type="component" value="Unassembled WGS sequence"/>
</dbReference>
<evidence type="ECO:0000313" key="3">
    <source>
        <dbReference type="EMBL" id="VYS52545.1"/>
    </source>
</evidence>
<protein>
    <recommendedName>
        <fullName evidence="6">Transmembrane protein</fullName>
    </recommendedName>
</protein>
<sequence length="53" mass="6284">MNAMLLFTSICISILHSLAFYKWHMPNYLINRIYWLCNCTPMVCDIYSYGARS</sequence>
<evidence type="ECO:0000313" key="4">
    <source>
        <dbReference type="Proteomes" id="UP000426265"/>
    </source>
</evidence>
<keyword evidence="1" id="KW-0732">Signal</keyword>
<dbReference type="EMBL" id="CACRSJ010000105">
    <property type="protein sequence ID" value="VYS52545.1"/>
    <property type="molecule type" value="Genomic_DNA"/>
</dbReference>
<feature type="chain" id="PRO_5036150613" description="Transmembrane protein" evidence="1">
    <location>
        <begin position="20"/>
        <end position="53"/>
    </location>
</feature>
<evidence type="ECO:0000313" key="5">
    <source>
        <dbReference type="Proteomes" id="UP000434276"/>
    </source>
</evidence>
<evidence type="ECO:0008006" key="6">
    <source>
        <dbReference type="Google" id="ProtNLM"/>
    </source>
</evidence>
<accession>A0A5S9WYH4</accession>
<organism evidence="2 5">
    <name type="scientific">Arabidopsis thaliana</name>
    <name type="common">Mouse-ear cress</name>
    <dbReference type="NCBI Taxonomy" id="3702"/>
    <lineage>
        <taxon>Eukaryota</taxon>
        <taxon>Viridiplantae</taxon>
        <taxon>Streptophyta</taxon>
        <taxon>Embryophyta</taxon>
        <taxon>Tracheophyta</taxon>
        <taxon>Spermatophyta</taxon>
        <taxon>Magnoliopsida</taxon>
        <taxon>eudicotyledons</taxon>
        <taxon>Gunneridae</taxon>
        <taxon>Pentapetalae</taxon>
        <taxon>rosids</taxon>
        <taxon>malvids</taxon>
        <taxon>Brassicales</taxon>
        <taxon>Brassicaceae</taxon>
        <taxon>Camelineae</taxon>
        <taxon>Arabidopsis</taxon>
    </lineage>
</organism>
<gene>
    <name evidence="3" type="ORF">AN1_LOCUS8006</name>
    <name evidence="2" type="ORF">C24_LOCUS7855</name>
</gene>
<dbReference type="EMBL" id="CACSHJ010000088">
    <property type="protein sequence ID" value="CAA0363190.1"/>
    <property type="molecule type" value="Genomic_DNA"/>
</dbReference>
<dbReference type="AlphaFoldDB" id="A0A5S9WYH4"/>
<dbReference type="Proteomes" id="UP000434276">
    <property type="component" value="Unassembled WGS sequence"/>
</dbReference>